<dbReference type="EMBL" id="KA649211">
    <property type="protein sequence ID" value="AFP63840.1"/>
    <property type="molecule type" value="mRNA"/>
</dbReference>
<evidence type="ECO:0000256" key="25">
    <source>
        <dbReference type="ARBA" id="ARBA00043798"/>
    </source>
</evidence>
<evidence type="ECO:0000256" key="27">
    <source>
        <dbReference type="ARBA" id="ARBA00043826"/>
    </source>
</evidence>
<keyword evidence="9" id="KW-0809">Transit peptide</keyword>
<dbReference type="GO" id="GO:0047305">
    <property type="term" value="F:(R)-3-amino-2-methylpropionate-pyruvate transaminase activity"/>
    <property type="evidence" value="ECO:0007669"/>
    <property type="project" value="UniProtKB-EC"/>
</dbReference>
<dbReference type="GO" id="GO:0019481">
    <property type="term" value="P:L-alanine catabolic process, by transamination"/>
    <property type="evidence" value="ECO:0007669"/>
    <property type="project" value="TreeGrafter"/>
</dbReference>
<comment type="catalytic activity">
    <reaction evidence="22">
        <text>2-oxobutanoate + L-alanine = (2S)-2-aminobutanoate + pyruvate</text>
        <dbReference type="Rhea" id="RHEA:77355"/>
        <dbReference type="ChEBI" id="CHEBI:15361"/>
        <dbReference type="ChEBI" id="CHEBI:16763"/>
        <dbReference type="ChEBI" id="CHEBI:57972"/>
        <dbReference type="ChEBI" id="CHEBI:74359"/>
        <dbReference type="EC" id="2.6.1.44"/>
    </reaction>
</comment>
<name>T1PKC2_MUSDO</name>
<comment type="catalytic activity">
    <reaction evidence="34">
        <text>N(omega),N(omega)-dimethyl-L-arginine + 2-oxobutanoate = 5-(3,3-dimethylguanidino)-2-oxopentanoate + (2S)-2-aminobutanoate</text>
        <dbReference type="Rhea" id="RHEA:77351"/>
        <dbReference type="ChEBI" id="CHEBI:16763"/>
        <dbReference type="ChEBI" id="CHEBI:58326"/>
        <dbReference type="ChEBI" id="CHEBI:74359"/>
        <dbReference type="ChEBI" id="CHEBI:197301"/>
    </reaction>
</comment>
<evidence type="ECO:0000256" key="35">
    <source>
        <dbReference type="ARBA" id="ARBA00048760"/>
    </source>
</evidence>
<comment type="catalytic activity">
    <reaction evidence="24">
        <text>L-ornithine + pyruvate = 5-amino-2-oxopentanoate + L-alanine</text>
        <dbReference type="Rhea" id="RHEA:77327"/>
        <dbReference type="ChEBI" id="CHEBI:15361"/>
        <dbReference type="ChEBI" id="CHEBI:46911"/>
        <dbReference type="ChEBI" id="CHEBI:57972"/>
        <dbReference type="ChEBI" id="CHEBI:58802"/>
    </reaction>
</comment>
<evidence type="ECO:0000256" key="10">
    <source>
        <dbReference type="ARBA" id="ARBA00023128"/>
    </source>
</evidence>
<evidence type="ECO:0000256" key="39">
    <source>
        <dbReference type="RuleBase" id="RU003560"/>
    </source>
</evidence>
<reference evidence="41" key="1">
    <citation type="submission" date="2012-08" db="EMBL/GenBank/DDBJ databases">
        <title>Transcriptome of adult Musca domestica launches a platform for comparative house fly gene expression and characterization of differential gene expression among resistant and susceptible house flies.</title>
        <authorList>
            <person name="Liu N."/>
            <person name="Zhang L."/>
            <person name="Li M."/>
            <person name="Reid W."/>
        </authorList>
    </citation>
    <scope>NUCLEOTIDE SEQUENCE</scope>
    <source>
        <strain evidence="41">ALHF</strain>
        <tissue evidence="41">Whole body</tissue>
    </source>
</reference>
<evidence type="ECO:0000256" key="17">
    <source>
        <dbReference type="ARBA" id="ARBA00042669"/>
    </source>
</evidence>
<comment type="catalytic activity">
    <reaction evidence="11">
        <text>glyoxylate + L-alanine = glycine + pyruvate</text>
        <dbReference type="Rhea" id="RHEA:24248"/>
        <dbReference type="ChEBI" id="CHEBI:15361"/>
        <dbReference type="ChEBI" id="CHEBI:36655"/>
        <dbReference type="ChEBI" id="CHEBI:57305"/>
        <dbReference type="ChEBI" id="CHEBI:57972"/>
        <dbReference type="EC" id="2.6.1.44"/>
    </reaction>
    <physiologicalReaction direction="left-to-right" evidence="11">
        <dbReference type="Rhea" id="RHEA:24249"/>
    </physiologicalReaction>
</comment>
<evidence type="ECO:0000256" key="38">
    <source>
        <dbReference type="ARBA" id="ARBA00058068"/>
    </source>
</evidence>
<dbReference type="GO" id="GO:0016223">
    <property type="term" value="F:beta-alanine:pyruvate transaminase activity"/>
    <property type="evidence" value="ECO:0007669"/>
    <property type="project" value="UniProtKB-EC"/>
</dbReference>
<accession>T1PKC2</accession>
<dbReference type="GO" id="GO:0008453">
    <property type="term" value="F:alanine-glyoxylate transaminase activity"/>
    <property type="evidence" value="ECO:0007669"/>
    <property type="project" value="UniProtKB-EC"/>
</dbReference>
<protein>
    <recommendedName>
        <fullName evidence="13">Alanine--glyoxylate aminotransferase 2, mitochondrial</fullName>
        <ecNumber evidence="28">2.6.1.18</ecNumber>
        <ecNumber evidence="12">2.6.1.40</ecNumber>
        <ecNumber evidence="5">2.6.1.44</ecNumber>
    </recommendedName>
    <alternativeName>
        <fullName evidence="14">(R)-3-amino-2-methylpropionate--pyruvate transaminase</fullName>
    </alternativeName>
    <alternativeName>
        <fullName evidence="16">Beta-ALAAT II</fullName>
    </alternativeName>
    <alternativeName>
        <fullName evidence="17">Beta-alanine-pyruvate aminotransferase</fullName>
    </alternativeName>
    <alternativeName>
        <fullName evidence="30">D-3-aminoisobutyrate-pyruvate aminotransferase</fullName>
    </alternativeName>
    <alternativeName>
        <fullName evidence="15">D-AIBAT</fullName>
    </alternativeName>
    <alternativeName>
        <fullName evidence="29">D-beta-aminoisobutyrate-pyruvate aminotransferase</fullName>
    </alternativeName>
</protein>
<evidence type="ECO:0000256" key="37">
    <source>
        <dbReference type="ARBA" id="ARBA00049480"/>
    </source>
</evidence>
<comment type="catalytic activity">
    <reaction evidence="36">
        <text>oxaloacetate + L-alanine = L-aspartate + pyruvate</text>
        <dbReference type="Rhea" id="RHEA:77347"/>
        <dbReference type="ChEBI" id="CHEBI:15361"/>
        <dbReference type="ChEBI" id="CHEBI:16452"/>
        <dbReference type="ChEBI" id="CHEBI:29991"/>
        <dbReference type="ChEBI" id="CHEBI:57972"/>
    </reaction>
</comment>
<evidence type="ECO:0000256" key="1">
    <source>
        <dbReference type="ARBA" id="ARBA00001933"/>
    </source>
</evidence>
<dbReference type="InterPro" id="IPR049704">
    <property type="entry name" value="Aminotrans_3_PPA_site"/>
</dbReference>
<evidence type="ECO:0000256" key="30">
    <source>
        <dbReference type="ARBA" id="ARBA00044258"/>
    </source>
</evidence>
<evidence type="ECO:0000256" key="20">
    <source>
        <dbReference type="ARBA" id="ARBA00043726"/>
    </source>
</evidence>
<comment type="catalytic activity">
    <reaction evidence="33">
        <text>2-oxohexanoate + N(omega),N(omega)-dimethyl-L-arginine = L-2-aminohexanoate + 5-(3,3-dimethylguanidino)-2-oxopentanoate</text>
        <dbReference type="Rhea" id="RHEA:77363"/>
        <dbReference type="ChEBI" id="CHEBI:35177"/>
        <dbReference type="ChEBI" id="CHEBI:58326"/>
        <dbReference type="ChEBI" id="CHEBI:58455"/>
        <dbReference type="ChEBI" id="CHEBI:197301"/>
    </reaction>
</comment>
<evidence type="ECO:0000256" key="34">
    <source>
        <dbReference type="ARBA" id="ARBA00048560"/>
    </source>
</evidence>
<evidence type="ECO:0000256" key="31">
    <source>
        <dbReference type="ARBA" id="ARBA00047892"/>
    </source>
</evidence>
<comment type="function">
    <text evidence="38">Multifunctional aminotransferase with a broad substrate specificity. Catalyzes the conversion of glyoxylate to glycine using alanine as the amino donor. Catalyzes metabolism of not L- but the D-isomer of D-beta-aminoisobutyric acid to generate 2-methyl-3-oxopropanoate and alanine. Catalyzes the transfer of the amino group from beta-alanine to pyruvate to yield L-alanine and 3-oxopropanoate. Can metabolize NG-monomethyl-L-arginine (NMMA), asymmetric NG,NG-dimethyl-L-arginine (ADMA) and symmetric NG,N'G-dimethyl-L-arginine (SDMA). ADMA is a potent inhibitor of nitric-oxide (NO) synthase, and this activity provides mechanism through which the kidney regulates blood pressure.</text>
</comment>
<evidence type="ECO:0000256" key="4">
    <source>
        <dbReference type="ARBA" id="ARBA00011881"/>
    </source>
</evidence>
<dbReference type="GO" id="GO:0030170">
    <property type="term" value="F:pyridoxal phosphate binding"/>
    <property type="evidence" value="ECO:0007669"/>
    <property type="project" value="InterPro"/>
</dbReference>
<comment type="catalytic activity">
    <reaction evidence="26">
        <text>3-oxopropanoate + L-alanine = beta-alanine + pyruvate</text>
        <dbReference type="Rhea" id="RHEA:14077"/>
        <dbReference type="ChEBI" id="CHEBI:15361"/>
        <dbReference type="ChEBI" id="CHEBI:33190"/>
        <dbReference type="ChEBI" id="CHEBI:57966"/>
        <dbReference type="ChEBI" id="CHEBI:57972"/>
        <dbReference type="EC" id="2.6.1.18"/>
    </reaction>
    <physiologicalReaction direction="right-to-left" evidence="26">
        <dbReference type="Rhea" id="RHEA:14079"/>
    </physiologicalReaction>
</comment>
<evidence type="ECO:0000256" key="2">
    <source>
        <dbReference type="ARBA" id="ARBA00004173"/>
    </source>
</evidence>
<comment type="catalytic activity">
    <reaction evidence="21">
        <text>N(omega),N(omega)-dimethyl-L-arginine + oxaloacetate = 5-(3,3-dimethylguanidino)-2-oxopentanoate + L-aspartate</text>
        <dbReference type="Rhea" id="RHEA:77343"/>
        <dbReference type="ChEBI" id="CHEBI:16452"/>
        <dbReference type="ChEBI" id="CHEBI:29991"/>
        <dbReference type="ChEBI" id="CHEBI:58326"/>
        <dbReference type="ChEBI" id="CHEBI:197301"/>
    </reaction>
</comment>
<dbReference type="InterPro" id="IPR015424">
    <property type="entry name" value="PyrdxlP-dep_Trfase"/>
</dbReference>
<comment type="catalytic activity">
    <reaction evidence="19">
        <text>(2S)-2-aminobutanoate + glyoxylate = 2-oxobutanoate + glycine</text>
        <dbReference type="Rhea" id="RHEA:77339"/>
        <dbReference type="ChEBI" id="CHEBI:16763"/>
        <dbReference type="ChEBI" id="CHEBI:36655"/>
        <dbReference type="ChEBI" id="CHEBI:57305"/>
        <dbReference type="ChEBI" id="CHEBI:74359"/>
    </reaction>
</comment>
<comment type="catalytic activity">
    <reaction evidence="37">
        <text>N(omega),N('omega)-dimethyl-L-arginine + glyoxylate = 5-(3,3'-dimethylguanidino)-2-oxopentanoate + glycine</text>
        <dbReference type="Rhea" id="RHEA:77315"/>
        <dbReference type="ChEBI" id="CHEBI:36655"/>
        <dbReference type="ChEBI" id="CHEBI:57305"/>
        <dbReference type="ChEBI" id="CHEBI:197308"/>
        <dbReference type="ChEBI" id="CHEBI:197310"/>
    </reaction>
</comment>
<evidence type="ECO:0000256" key="33">
    <source>
        <dbReference type="ARBA" id="ARBA00048500"/>
    </source>
</evidence>
<dbReference type="PANTHER" id="PTHR45688">
    <property type="match status" value="1"/>
</dbReference>
<dbReference type="EC" id="2.6.1.44" evidence="5"/>
<comment type="catalytic activity">
    <reaction evidence="23">
        <text>N(omega)-methyl-L-arginine + pyruvate = 5-(3-methylguanidino)-2-oxopentanoate + L-alanine</text>
        <dbReference type="Rhea" id="RHEA:77319"/>
        <dbReference type="ChEBI" id="CHEBI:15361"/>
        <dbReference type="ChEBI" id="CHEBI:57972"/>
        <dbReference type="ChEBI" id="CHEBI:114953"/>
        <dbReference type="ChEBI" id="CHEBI:197314"/>
    </reaction>
</comment>
<evidence type="ECO:0000256" key="19">
    <source>
        <dbReference type="ARBA" id="ARBA00043679"/>
    </source>
</evidence>
<dbReference type="GO" id="GO:0009436">
    <property type="term" value="P:glyoxylate catabolic process"/>
    <property type="evidence" value="ECO:0007669"/>
    <property type="project" value="TreeGrafter"/>
</dbReference>
<dbReference type="VEuPathDB" id="VectorBase:MDOMA2_012040"/>
<comment type="catalytic activity">
    <reaction evidence="18">
        <text>N(omega),N(omega)-dimethyl-L-arginine + pyruvate = 5-(3,3-dimethylguanidino)-2-oxopentanoate + L-alanine</text>
        <dbReference type="Rhea" id="RHEA:77303"/>
        <dbReference type="ChEBI" id="CHEBI:15361"/>
        <dbReference type="ChEBI" id="CHEBI:57972"/>
        <dbReference type="ChEBI" id="CHEBI:58326"/>
        <dbReference type="ChEBI" id="CHEBI:197301"/>
    </reaction>
</comment>
<evidence type="ECO:0000256" key="24">
    <source>
        <dbReference type="ARBA" id="ARBA00043777"/>
    </source>
</evidence>
<evidence type="ECO:0000256" key="18">
    <source>
        <dbReference type="ARBA" id="ARBA00043669"/>
    </source>
</evidence>
<comment type="subunit">
    <text evidence="4">Homotetramer.</text>
</comment>
<comment type="catalytic activity">
    <reaction evidence="35">
        <text>N(omega)-methyl-L-arginine + glyoxylate = 5-(3-methylguanidino)-2-oxopentanoate + glycine</text>
        <dbReference type="Rhea" id="RHEA:77323"/>
        <dbReference type="ChEBI" id="CHEBI:36655"/>
        <dbReference type="ChEBI" id="CHEBI:57305"/>
        <dbReference type="ChEBI" id="CHEBI:114953"/>
        <dbReference type="ChEBI" id="CHEBI:197314"/>
    </reaction>
</comment>
<dbReference type="PANTHER" id="PTHR45688:SF3">
    <property type="entry name" value="ALANINE--GLYOXYLATE AMINOTRANSFERASE 2, MITOCHONDRIAL"/>
    <property type="match status" value="1"/>
</dbReference>
<evidence type="ECO:0000256" key="7">
    <source>
        <dbReference type="ARBA" id="ARBA00022679"/>
    </source>
</evidence>
<evidence type="ECO:0000256" key="28">
    <source>
        <dbReference type="ARBA" id="ARBA00044055"/>
    </source>
</evidence>
<evidence type="ECO:0000256" key="12">
    <source>
        <dbReference type="ARBA" id="ARBA00039130"/>
    </source>
</evidence>
<dbReference type="PIRSF" id="PIRSF000521">
    <property type="entry name" value="Transaminase_4ab_Lys_Orn"/>
    <property type="match status" value="1"/>
</dbReference>
<evidence type="ECO:0000256" key="26">
    <source>
        <dbReference type="ARBA" id="ARBA00043825"/>
    </source>
</evidence>
<dbReference type="GO" id="GO:0005739">
    <property type="term" value="C:mitochondrion"/>
    <property type="evidence" value="ECO:0007669"/>
    <property type="project" value="UniProtKB-SubCell"/>
</dbReference>
<evidence type="ECO:0000256" key="14">
    <source>
        <dbReference type="ARBA" id="ARBA00041662"/>
    </source>
</evidence>
<evidence type="ECO:0000256" key="8">
    <source>
        <dbReference type="ARBA" id="ARBA00022898"/>
    </source>
</evidence>
<evidence type="ECO:0000256" key="40">
    <source>
        <dbReference type="SAM" id="MobiDB-lite"/>
    </source>
</evidence>
<dbReference type="InterPro" id="IPR015421">
    <property type="entry name" value="PyrdxlP-dep_Trfase_major"/>
</dbReference>
<dbReference type="EC" id="2.6.1.40" evidence="12"/>
<evidence type="ECO:0000256" key="29">
    <source>
        <dbReference type="ARBA" id="ARBA00044257"/>
    </source>
</evidence>
<dbReference type="SUPFAM" id="SSF53383">
    <property type="entry name" value="PLP-dependent transferases"/>
    <property type="match status" value="1"/>
</dbReference>
<evidence type="ECO:0000256" key="23">
    <source>
        <dbReference type="ARBA" id="ARBA00043758"/>
    </source>
</evidence>
<evidence type="ECO:0000256" key="36">
    <source>
        <dbReference type="ARBA" id="ARBA00048916"/>
    </source>
</evidence>
<dbReference type="EC" id="2.6.1.18" evidence="28"/>
<proteinExistence type="evidence at transcript level"/>
<dbReference type="CDD" id="cd00610">
    <property type="entry name" value="OAT_like"/>
    <property type="match status" value="1"/>
</dbReference>
<dbReference type="InterPro" id="IPR015422">
    <property type="entry name" value="PyrdxlP-dep_Trfase_small"/>
</dbReference>
<evidence type="ECO:0000256" key="6">
    <source>
        <dbReference type="ARBA" id="ARBA00022576"/>
    </source>
</evidence>
<comment type="catalytic activity">
    <reaction evidence="27">
        <text>2-oxopentanoate + N(omega),N(omega)-dimethyl-L-arginine = 5-(3,3-dimethylguanidino)-2-oxopentanoate + L-2-aminopentanoate</text>
        <dbReference type="Rhea" id="RHEA:77359"/>
        <dbReference type="ChEBI" id="CHEBI:28644"/>
        <dbReference type="ChEBI" id="CHEBI:58326"/>
        <dbReference type="ChEBI" id="CHEBI:58441"/>
        <dbReference type="ChEBI" id="CHEBI:197301"/>
    </reaction>
</comment>
<evidence type="ECO:0000256" key="22">
    <source>
        <dbReference type="ARBA" id="ARBA00043751"/>
    </source>
</evidence>
<dbReference type="PROSITE" id="PS00600">
    <property type="entry name" value="AA_TRANSFER_CLASS_3"/>
    <property type="match status" value="1"/>
</dbReference>
<keyword evidence="10" id="KW-0496">Mitochondrion</keyword>
<sequence>MMSRNILAHSSRLIRPGRQPSRRTSTLNSKAAPATVTVLQNEMPDCDHKPPTYKGPSYENITELRRNHLTPNIQSYYKKPLLISSGHMQWLYDHDGNRYLDMFGGIVTVSVGHCHPKVNKALEQQIKTLWHTTNIYMHPKIHEYAQKLTAKFPGNLKAVCFVNSGSEANDLAMLMARLHTGNQDILTLRNCYHGMSPYTMGLTAHSTWRFPLAGVSNGIHHVMNPDPYTGIWGGANCRDSPIQTDRKCDCSVETGCKATDMYYNELEQTFKYSLPRGKVAAMFAESIQGVGGTVQFPKGYIKKAAELVRANGGVFVADEVQTGFGRTGDHFWGFEGHGIVPDIVTMAKGIGNGFPMAAVVTTPEIAKSLGMALHFNTYGGNPMASAVGIAVLDVIEEEQLQKNSLEVGTYFLNKLAELRDSYEIVGDVRGKGLMIGLELVSDRKTKAPLGVPHVLEIWEQCKDMGVLFGRGGLNGNIFRIKPPMCINKSDVKFAVDVLNRAISDFLAKN</sequence>
<comment type="cofactor">
    <cofactor evidence="1">
        <name>pyridoxal 5'-phosphate</name>
        <dbReference type="ChEBI" id="CHEBI:597326"/>
    </cofactor>
</comment>
<evidence type="ECO:0000256" key="3">
    <source>
        <dbReference type="ARBA" id="ARBA00008954"/>
    </source>
</evidence>
<keyword evidence="7 41" id="KW-0808">Transferase</keyword>
<evidence type="ECO:0000256" key="16">
    <source>
        <dbReference type="ARBA" id="ARBA00042611"/>
    </source>
</evidence>
<evidence type="ECO:0000256" key="32">
    <source>
        <dbReference type="ARBA" id="ARBA00048264"/>
    </source>
</evidence>
<comment type="similarity">
    <text evidence="3 39">Belongs to the class-III pyridoxal-phosphate-dependent aminotransferase family.</text>
</comment>
<keyword evidence="8 39" id="KW-0663">Pyridoxal phosphate</keyword>
<feature type="region of interest" description="Disordered" evidence="40">
    <location>
        <begin position="1"/>
        <end position="31"/>
    </location>
</feature>
<dbReference type="FunFam" id="3.40.640.10:FF:000055">
    <property type="entry name" value="Alanine--glyoxylate aminotransferase 2, mitochondrial"/>
    <property type="match status" value="1"/>
</dbReference>
<evidence type="ECO:0000256" key="21">
    <source>
        <dbReference type="ARBA" id="ARBA00043749"/>
    </source>
</evidence>
<keyword evidence="6 41" id="KW-0032">Aminotransferase</keyword>
<comment type="catalytic activity">
    <reaction evidence="31">
        <text>N(omega),N(omega)-dimethyl-L-arginine + glyoxylate = 5-(3,3-dimethylguanidino)-2-oxopentanoate + glycine</text>
        <dbReference type="Rhea" id="RHEA:77311"/>
        <dbReference type="ChEBI" id="CHEBI:36655"/>
        <dbReference type="ChEBI" id="CHEBI:57305"/>
        <dbReference type="ChEBI" id="CHEBI:58326"/>
        <dbReference type="ChEBI" id="CHEBI:197301"/>
    </reaction>
</comment>
<evidence type="ECO:0000313" key="41">
    <source>
        <dbReference type="EMBL" id="AFP63840.1"/>
    </source>
</evidence>
<comment type="catalytic activity">
    <reaction evidence="25">
        <text>N(omega),N('omega)-dimethyl-L-arginine + pyruvate = 5-(3,3'-dimethylguanidino)-2-oxopentanoate + L-alanine</text>
        <dbReference type="Rhea" id="RHEA:77307"/>
        <dbReference type="ChEBI" id="CHEBI:15361"/>
        <dbReference type="ChEBI" id="CHEBI:57972"/>
        <dbReference type="ChEBI" id="CHEBI:197308"/>
        <dbReference type="ChEBI" id="CHEBI:197310"/>
    </reaction>
</comment>
<evidence type="ECO:0000256" key="11">
    <source>
        <dbReference type="ARBA" id="ARBA00033660"/>
    </source>
</evidence>
<comment type="catalytic activity">
    <reaction evidence="32">
        <text>L-ornithine + glyoxylate = 5-amino-2-oxopentanoate + glycine</text>
        <dbReference type="Rhea" id="RHEA:77331"/>
        <dbReference type="ChEBI" id="CHEBI:36655"/>
        <dbReference type="ChEBI" id="CHEBI:46911"/>
        <dbReference type="ChEBI" id="CHEBI:57305"/>
        <dbReference type="ChEBI" id="CHEBI:58802"/>
    </reaction>
</comment>
<evidence type="ECO:0000256" key="5">
    <source>
        <dbReference type="ARBA" id="ARBA00013049"/>
    </source>
</evidence>
<comment type="catalytic activity">
    <reaction evidence="20">
        <text>(R)-3-amino-2-methylpropanoate + pyruvate = 2-methyl-3-oxopropanoate + L-alanine</text>
        <dbReference type="Rhea" id="RHEA:18393"/>
        <dbReference type="ChEBI" id="CHEBI:15361"/>
        <dbReference type="ChEBI" id="CHEBI:57700"/>
        <dbReference type="ChEBI" id="CHEBI:57731"/>
        <dbReference type="ChEBI" id="CHEBI:57972"/>
        <dbReference type="EC" id="2.6.1.40"/>
    </reaction>
    <physiologicalReaction direction="left-to-right" evidence="20">
        <dbReference type="Rhea" id="RHEA:18394"/>
    </physiologicalReaction>
</comment>
<dbReference type="Gene3D" id="3.40.640.10">
    <property type="entry name" value="Type I PLP-dependent aspartate aminotransferase-like (Major domain)"/>
    <property type="match status" value="1"/>
</dbReference>
<organism evidence="41">
    <name type="scientific">Musca domestica</name>
    <name type="common">House fly</name>
    <dbReference type="NCBI Taxonomy" id="7370"/>
    <lineage>
        <taxon>Eukaryota</taxon>
        <taxon>Metazoa</taxon>
        <taxon>Ecdysozoa</taxon>
        <taxon>Arthropoda</taxon>
        <taxon>Hexapoda</taxon>
        <taxon>Insecta</taxon>
        <taxon>Pterygota</taxon>
        <taxon>Neoptera</taxon>
        <taxon>Endopterygota</taxon>
        <taxon>Diptera</taxon>
        <taxon>Brachycera</taxon>
        <taxon>Muscomorpha</taxon>
        <taxon>Muscoidea</taxon>
        <taxon>Muscidae</taxon>
        <taxon>Musca</taxon>
    </lineage>
</organism>
<dbReference type="InterPro" id="IPR005814">
    <property type="entry name" value="Aminotrans_3"/>
</dbReference>
<evidence type="ECO:0000256" key="15">
    <source>
        <dbReference type="ARBA" id="ARBA00041845"/>
    </source>
</evidence>
<comment type="subcellular location">
    <subcellularLocation>
        <location evidence="2">Mitochondrion</location>
    </subcellularLocation>
</comment>
<dbReference type="VEuPathDB" id="VectorBase:MDOA007955"/>
<dbReference type="Pfam" id="PF00202">
    <property type="entry name" value="Aminotran_3"/>
    <property type="match status" value="1"/>
</dbReference>
<dbReference type="Gene3D" id="3.90.1150.10">
    <property type="entry name" value="Aspartate Aminotransferase, domain 1"/>
    <property type="match status" value="1"/>
</dbReference>
<dbReference type="AlphaFoldDB" id="T1PKC2"/>
<evidence type="ECO:0000256" key="9">
    <source>
        <dbReference type="ARBA" id="ARBA00022946"/>
    </source>
</evidence>
<evidence type="ECO:0000256" key="13">
    <source>
        <dbReference type="ARBA" id="ARBA00039862"/>
    </source>
</evidence>